<dbReference type="GO" id="GO:0008270">
    <property type="term" value="F:zinc ion binding"/>
    <property type="evidence" value="ECO:0007669"/>
    <property type="project" value="UniProtKB-KW"/>
</dbReference>
<accession>A0A1V9Y7J8</accession>
<dbReference type="OrthoDB" id="273345at2759"/>
<evidence type="ECO:0000259" key="2">
    <source>
        <dbReference type="PROSITE" id="PS50157"/>
    </source>
</evidence>
<dbReference type="InterPro" id="IPR029063">
    <property type="entry name" value="SAM-dependent_MTases_sf"/>
</dbReference>
<dbReference type="GO" id="GO:0070475">
    <property type="term" value="P:rRNA base methylation"/>
    <property type="evidence" value="ECO:0007669"/>
    <property type="project" value="InterPro"/>
</dbReference>
<dbReference type="SMART" id="SM00355">
    <property type="entry name" value="ZnF_C2H2"/>
    <property type="match status" value="4"/>
</dbReference>
<dbReference type="SUPFAM" id="SSF53335">
    <property type="entry name" value="S-adenosyl-L-methionine-dependent methyltransferases"/>
    <property type="match status" value="1"/>
</dbReference>
<dbReference type="PROSITE" id="PS50157">
    <property type="entry name" value="ZINC_FINGER_C2H2_2"/>
    <property type="match status" value="1"/>
</dbReference>
<dbReference type="InterPro" id="IPR019446">
    <property type="entry name" value="BMT5-like"/>
</dbReference>
<dbReference type="Proteomes" id="UP000243217">
    <property type="component" value="Unassembled WGS sequence"/>
</dbReference>
<keyword evidence="1" id="KW-0479">Metal-binding</keyword>
<dbReference type="Pfam" id="PF10354">
    <property type="entry name" value="BMT5-like"/>
    <property type="match status" value="1"/>
</dbReference>
<dbReference type="EMBL" id="JNBS01004933">
    <property type="protein sequence ID" value="OQR81664.1"/>
    <property type="molecule type" value="Genomic_DNA"/>
</dbReference>
<dbReference type="CDD" id="cd02440">
    <property type="entry name" value="AdoMet_MTases"/>
    <property type="match status" value="1"/>
</dbReference>
<reference evidence="3 4" key="1">
    <citation type="journal article" date="2014" name="Genome Biol. Evol.">
        <title>The secreted proteins of Achlya hypogyna and Thraustotheca clavata identify the ancestral oomycete secretome and reveal gene acquisitions by horizontal gene transfer.</title>
        <authorList>
            <person name="Misner I."/>
            <person name="Blouin N."/>
            <person name="Leonard G."/>
            <person name="Richards T.A."/>
            <person name="Lane C.E."/>
        </authorList>
    </citation>
    <scope>NUCLEOTIDE SEQUENCE [LARGE SCALE GENOMIC DNA]</scope>
    <source>
        <strain evidence="3 4">ATCC 34112</strain>
    </source>
</reference>
<keyword evidence="4" id="KW-1185">Reference proteome</keyword>
<dbReference type="PANTHER" id="PTHR11538">
    <property type="entry name" value="PHENYLALANYL-TRNA SYNTHETASE"/>
    <property type="match status" value="1"/>
</dbReference>
<evidence type="ECO:0000313" key="4">
    <source>
        <dbReference type="Proteomes" id="UP000243217"/>
    </source>
</evidence>
<dbReference type="GO" id="GO:0005737">
    <property type="term" value="C:cytoplasm"/>
    <property type="evidence" value="ECO:0007669"/>
    <property type="project" value="TreeGrafter"/>
</dbReference>
<dbReference type="SUPFAM" id="SSF57667">
    <property type="entry name" value="beta-beta-alpha zinc fingers"/>
    <property type="match status" value="1"/>
</dbReference>
<name>A0A1V9Y7J8_9STRA</name>
<keyword evidence="1" id="KW-0863">Zinc-finger</keyword>
<dbReference type="InterPro" id="IPR013087">
    <property type="entry name" value="Znf_C2H2_type"/>
</dbReference>
<comment type="caution">
    <text evidence="3">The sequence shown here is derived from an EMBL/GenBank/DDBJ whole genome shotgun (WGS) entry which is preliminary data.</text>
</comment>
<proteinExistence type="predicted"/>
<dbReference type="Gene3D" id="3.30.160.60">
    <property type="entry name" value="Classic Zinc Finger"/>
    <property type="match status" value="2"/>
</dbReference>
<organism evidence="3 4">
    <name type="scientific">Thraustotheca clavata</name>
    <dbReference type="NCBI Taxonomy" id="74557"/>
    <lineage>
        <taxon>Eukaryota</taxon>
        <taxon>Sar</taxon>
        <taxon>Stramenopiles</taxon>
        <taxon>Oomycota</taxon>
        <taxon>Saprolegniomycetes</taxon>
        <taxon>Saprolegniales</taxon>
        <taxon>Achlyaceae</taxon>
        <taxon>Thraustotheca</taxon>
    </lineage>
</organism>
<dbReference type="Gene3D" id="3.40.50.150">
    <property type="entry name" value="Vaccinia Virus protein VP39"/>
    <property type="match status" value="1"/>
</dbReference>
<dbReference type="AlphaFoldDB" id="A0A1V9Y7J8"/>
<feature type="domain" description="C2H2-type" evidence="2">
    <location>
        <begin position="351"/>
        <end position="376"/>
    </location>
</feature>
<dbReference type="GO" id="GO:0070042">
    <property type="term" value="F:rRNA (uridine-N3-)-methyltransferase activity"/>
    <property type="evidence" value="ECO:0007669"/>
    <property type="project" value="InterPro"/>
</dbReference>
<keyword evidence="1" id="KW-0862">Zinc</keyword>
<sequence>MMMRVLTLGDGDLSYSRCLLDKENWKDLGIDRDIQVQLTATTFDSLESLVEKYAMVNNNIDALQATNLEGIHVTVLHGIDATNLQQFEQEEMHFDRIVFNHPHTGVEDVHRHRRLLSHFFYAALQVLKPQGKIYITLARDQPKRWEILKRAVALDLVCCKHELWTEPNGYQRKRHQNDKSFHRVLLHGEKLEQQSTIFAFGRKSDGIESVQVIEQPSVPTAVKDNSTAFACTDPNCIGKQFTTAQGLKTHMRMVHELDIKKRKRGATSETLDYRCTQCNGRAFQDKEALHQHQISKHGKDSQISPDWYAATNQECTKVAPEQCKVCMELFPSAQALKDHIATLQPIASVKWTCTICGKAFEEQRALRQHQNFCQAN</sequence>
<evidence type="ECO:0000313" key="3">
    <source>
        <dbReference type="EMBL" id="OQR81664.1"/>
    </source>
</evidence>
<dbReference type="Pfam" id="PF00096">
    <property type="entry name" value="zf-C2H2"/>
    <property type="match status" value="1"/>
</dbReference>
<evidence type="ECO:0000256" key="1">
    <source>
        <dbReference type="PROSITE-ProRule" id="PRU00042"/>
    </source>
</evidence>
<dbReference type="InterPro" id="IPR036236">
    <property type="entry name" value="Znf_C2H2_sf"/>
</dbReference>
<dbReference type="PANTHER" id="PTHR11538:SF26">
    <property type="entry name" value="FERREDOXIN-FOLD ANTICODON-BINDING DOMAIN-CONTAINING PROTEIN 1"/>
    <property type="match status" value="1"/>
</dbReference>
<dbReference type="STRING" id="74557.A0A1V9Y7J8"/>
<gene>
    <name evidence="3" type="ORF">THRCLA_11528</name>
</gene>
<protein>
    <recommendedName>
        <fullName evidence="2">C2H2-type domain-containing protein</fullName>
    </recommendedName>
</protein>